<dbReference type="VEuPathDB" id="TriTrypDB:C3747_12g337"/>
<proteinExistence type="predicted"/>
<dbReference type="VEuPathDB" id="TriTrypDB:TCDM_06668"/>
<dbReference type="VEuPathDB" id="TriTrypDB:TcBrA4_0102790"/>
<reference evidence="3 4" key="1">
    <citation type="journal article" date="2018" name="Microb. Genom.">
        <title>Expanding an expanded genome: long-read sequencing of Trypanosoma cruzi.</title>
        <authorList>
            <person name="Berna L."/>
            <person name="Rodriguez M."/>
            <person name="Chiribao M.L."/>
            <person name="Parodi-Talice A."/>
            <person name="Pita S."/>
            <person name="Rijo G."/>
            <person name="Alvarez-Valin F."/>
            <person name="Robello C."/>
        </authorList>
    </citation>
    <scope>NUCLEOTIDE SEQUENCE [LARGE SCALE GENOMIC DNA]</scope>
    <source>
        <strain evidence="3 4">TCC</strain>
    </source>
</reference>
<dbReference type="VEuPathDB" id="TriTrypDB:ECC02_007050"/>
<evidence type="ECO:0000256" key="2">
    <source>
        <dbReference type="SAM" id="MobiDB-lite"/>
    </source>
</evidence>
<feature type="compositionally biased region" description="Polar residues" evidence="2">
    <location>
        <begin position="1510"/>
        <end position="1521"/>
    </location>
</feature>
<dbReference type="VEuPathDB" id="TriTrypDB:TcG_08773"/>
<feature type="region of interest" description="Disordered" evidence="2">
    <location>
        <begin position="1456"/>
        <end position="1536"/>
    </location>
</feature>
<sequence>MGDDESRRRDILARIGASIRDAQYALTVNSPKRVQNAVSETQMAIIALSEYLALPNGVPKAAAVAKRIAKVLGSVISLLRHSDSGAGSTTQCELEPADKPPSHESSFPNLFDEDSDVNELSQLREKLASTQEERDSFVALLRDAQQEVASLKESVADPTQGLSLHTAEIERVNSENKALKELLQEEILKSKALAETVRVSNEQLQKISHENATTQTLLEQHRRELKEKEQEIAAKVRAASKAAIMNPKPIDNEEIEALKLQVKLMRQALRECINNSSAAEIKAGKKTLVDIENEHQDQLLAMKITLETQCKRENNYIQQIDDLKNFIDEIEKELERERQRAEDAERCAHDTAGTVEQRHREQLATLEAALEQQRAQHASEVDDLCVALERERQRAEDAERCAHDTAGTVEQRHREQLATLEAALEQQRAQHASEVDDLRVALERERQRAEDAERCAHDTAGTVEQRHREQLATLEAALEQQRAQHASEVDDLRVALERERQRAEDAERCAHDTAGTVEQRHREQLATLEAALEQQRAQHASEVDDLRVALERERQRAEDAERCAHDTAGTVEQRHREQLATLEAALEQQRAQHASEVDDLRVALERERQRAEDAERCAHDTAGTVEQRHREQLATLEAALEQQRAQHASEVDDLRVALERERQRAEDAERCAHDTAGTVEQRHREQLATLEAALEQQRAQHASEADDLRVALERERQRAEDAERCAHDTAGTVEQRHREQLATLEAALEQQRAQHASEADDLRVALERERQRAEDAERCAHDTAGTVEQRHREQLATLEAALEQQRAQHASEVDDLRVALERERQRAEDAERCAHDTAGTVEQRHREQLATLEAALEQQRAQHASEVDDLRVALERERQRAEDAERCAHDTAGTVEQRHREQLATLEAALEQQRAQHASEVDDLRVALERERQRAEDAERCAHDTAGTVEQRHREQLATLEAALEQQRAQHASEVDDLRVALERERQRAEDAERCAHDTAGTVEQRHREQLATLEAALEQQRAQHASEADDLRVALERERQRAEDAERCAHDTAGTVEQRHREQLATLEAALEQQRAQHASEADDLRVALERERQRAEDAERCAHDTAGTVEQRHREQLATLEAALEQQRAQHASEVDDLRVALERERQRAEERVVVVEKQLEDAVIFYRGEVEKVKSLYAADRCRMNDKLSSVSQFLDEATKEADGLRNKVKIFEEENRQLRLKCESTRDALTESEVALREERRSLMGEVSLLRSRCLALEQEVAAAVELSSERAESVNRLMQQLAEAKSMVANSLNSDSAKIAGTSVSLEEWVHFLRGVAVADLKRAARGVVVVNEETQDIVNLARDLRRVIDHTAGLSVQVLGRQRQLTQILNVVAAKQCVALRKIQQCLLGSVSLQETDVAILEACLLLFNDVESALSEVAEPELKDTDNSASLTPVKDERDALLQRTLRRARNRVNENTSSPLSSHGVQPVSGSMITPVKTRGTPSGMRPSSERNFLSSPERGHTSVSRTKASPHNSRGPPEHLSKMDVGQCSEDPFDYAVATLSAQEKQYDRRQHSMPPRRWLTPGKKGTTTRAGL</sequence>
<keyword evidence="1" id="KW-0175">Coiled coil</keyword>
<feature type="region of interest" description="Disordered" evidence="2">
    <location>
        <begin position="1425"/>
        <end position="1444"/>
    </location>
</feature>
<dbReference type="VEuPathDB" id="TriTrypDB:TcCLB.510031.30"/>
<comment type="caution">
    <text evidence="3">The sequence shown here is derived from an EMBL/GenBank/DDBJ whole genome shotgun (WGS) entry which is preliminary data.</text>
</comment>
<dbReference type="VEuPathDB" id="TriTrypDB:BCY84_04651"/>
<feature type="coiled-coil region" evidence="1">
    <location>
        <begin position="1198"/>
        <end position="1232"/>
    </location>
</feature>
<dbReference type="VEuPathDB" id="TriTrypDB:TCDM_06667"/>
<evidence type="ECO:0000313" key="4">
    <source>
        <dbReference type="Proteomes" id="UP000246078"/>
    </source>
</evidence>
<dbReference type="VEuPathDB" id="TriTrypDB:TcCL_ESM06538"/>
<dbReference type="VEuPathDB" id="TriTrypDB:TcCLB.509267.70"/>
<dbReference type="EMBL" id="PRFC01000012">
    <property type="protein sequence ID" value="PWV18832.1"/>
    <property type="molecule type" value="Genomic_DNA"/>
</dbReference>
<feature type="compositionally biased region" description="Polar residues" evidence="2">
    <location>
        <begin position="1461"/>
        <end position="1480"/>
    </location>
</feature>
<evidence type="ECO:0000256" key="1">
    <source>
        <dbReference type="SAM" id="Coils"/>
    </source>
</evidence>
<dbReference type="VEuPathDB" id="TriTrypDB:TCSYLVIO_004072"/>
<feature type="coiled-coil region" evidence="1">
    <location>
        <begin position="113"/>
        <end position="275"/>
    </location>
</feature>
<dbReference type="VEuPathDB" id="TriTrypDB:TcBrA4_0102780"/>
<feature type="region of interest" description="Disordered" evidence="2">
    <location>
        <begin position="83"/>
        <end position="113"/>
    </location>
</feature>
<dbReference type="VEuPathDB" id="TriTrypDB:TcCL_NonESM08621"/>
<dbReference type="Proteomes" id="UP000246078">
    <property type="component" value="Unassembled WGS sequence"/>
</dbReference>
<accession>A0A2V2XEH3</accession>
<evidence type="ECO:0000313" key="3">
    <source>
        <dbReference type="EMBL" id="PWV18832.1"/>
    </source>
</evidence>
<gene>
    <name evidence="3" type="ORF">C3747_12g337</name>
</gene>
<feature type="region of interest" description="Disordered" evidence="2">
    <location>
        <begin position="1550"/>
        <end position="1582"/>
    </location>
</feature>
<organism evidence="3 4">
    <name type="scientific">Trypanosoma cruzi</name>
    <dbReference type="NCBI Taxonomy" id="5693"/>
    <lineage>
        <taxon>Eukaryota</taxon>
        <taxon>Discoba</taxon>
        <taxon>Euglenozoa</taxon>
        <taxon>Kinetoplastea</taxon>
        <taxon>Metakinetoplastina</taxon>
        <taxon>Trypanosomatida</taxon>
        <taxon>Trypanosomatidae</taxon>
        <taxon>Trypanosoma</taxon>
        <taxon>Schizotrypanum</taxon>
    </lineage>
</organism>
<dbReference type="VEuPathDB" id="TriTrypDB:C4B63_9g521"/>
<dbReference type="VEuPathDB" id="TriTrypDB:Tc_MARK_2818"/>
<protein>
    <submittedName>
        <fullName evidence="3">Uncharacterized protein</fullName>
    </submittedName>
</protein>
<dbReference type="VEuPathDB" id="TriTrypDB:TcG_09570"/>
<name>A0A2V2XEH3_TRYCR</name>
<feature type="coiled-coil region" evidence="1">
    <location>
        <begin position="313"/>
        <end position="1161"/>
    </location>
</feature>
<dbReference type="VEuPathDB" id="TriTrypDB:TcYC6_0051650"/>